<protein>
    <submittedName>
        <fullName evidence="1">Uncharacterized protein</fullName>
    </submittedName>
</protein>
<evidence type="ECO:0000313" key="1">
    <source>
        <dbReference type="EMBL" id="QHW31671.1"/>
    </source>
</evidence>
<proteinExistence type="predicted"/>
<dbReference type="KEGG" id="prz:GZH47_13010"/>
<dbReference type="AlphaFoldDB" id="A0A6C0NZX7"/>
<dbReference type="RefSeq" id="WP_162640477.1">
    <property type="nucleotide sequence ID" value="NZ_CP048286.1"/>
</dbReference>
<name>A0A6C0NZX7_9BACL</name>
<accession>A0A6C0NZX7</accession>
<reference evidence="1 2" key="1">
    <citation type="submission" date="2020-02" db="EMBL/GenBank/DDBJ databases">
        <title>Paenibacillus sp. nov., isolated from rhizosphere soil of tomato.</title>
        <authorList>
            <person name="Weon H.-Y."/>
            <person name="Lee S.A."/>
        </authorList>
    </citation>
    <scope>NUCLEOTIDE SEQUENCE [LARGE SCALE GENOMIC DNA]</scope>
    <source>
        <strain evidence="1 2">14171R-81</strain>
    </source>
</reference>
<keyword evidence="2" id="KW-1185">Reference proteome</keyword>
<gene>
    <name evidence="1" type="ORF">GZH47_13010</name>
</gene>
<evidence type="ECO:0000313" key="2">
    <source>
        <dbReference type="Proteomes" id="UP000479114"/>
    </source>
</evidence>
<organism evidence="1 2">
    <name type="scientific">Paenibacillus rhizovicinus</name>
    <dbReference type="NCBI Taxonomy" id="2704463"/>
    <lineage>
        <taxon>Bacteria</taxon>
        <taxon>Bacillati</taxon>
        <taxon>Bacillota</taxon>
        <taxon>Bacilli</taxon>
        <taxon>Bacillales</taxon>
        <taxon>Paenibacillaceae</taxon>
        <taxon>Paenibacillus</taxon>
    </lineage>
</organism>
<dbReference type="Proteomes" id="UP000479114">
    <property type="component" value="Chromosome"/>
</dbReference>
<dbReference type="EMBL" id="CP048286">
    <property type="protein sequence ID" value="QHW31671.1"/>
    <property type="molecule type" value="Genomic_DNA"/>
</dbReference>
<sequence length="181" mass="19926">MKKTSILVVLVLLVGAASYLVYRHAGQNKVLPRDVNVTVTLKPSLNTRFTDLPYMLAVAVQNDKSSSNMIYPYIPGMESLSFDDTEKREFAVPGSIGSGSADVKLVREALAAAGIDVPAEQDFVGFPSPSEAGQYKMRAYFRAPAGIRPTDKLYVIYVHHEKGDFGKDLSWTKLIKVKVEL</sequence>